<evidence type="ECO:0000313" key="2">
    <source>
        <dbReference type="Proteomes" id="UP001234297"/>
    </source>
</evidence>
<protein>
    <submittedName>
        <fullName evidence="1">Uncharacterized protein</fullName>
    </submittedName>
</protein>
<keyword evidence="2" id="KW-1185">Reference proteome</keyword>
<comment type="caution">
    <text evidence="1">The sequence shown here is derived from an EMBL/GenBank/DDBJ whole genome shotgun (WGS) entry which is preliminary data.</text>
</comment>
<name>A0ACC2KGF6_PERAE</name>
<dbReference type="Proteomes" id="UP001234297">
    <property type="component" value="Chromosome 9"/>
</dbReference>
<sequence>MSPKTRKGNLEGQNPNILIGRRTQIAGLTQLTRGKTQKENEEKEKKEIKKNKIRRPSACRLHVAPLPTGLPDFLPTCSTARRPVACSNARQPTLLPASLLRHPPA</sequence>
<accession>A0ACC2KGF6</accession>
<organism evidence="1 2">
    <name type="scientific">Persea americana</name>
    <name type="common">Avocado</name>
    <dbReference type="NCBI Taxonomy" id="3435"/>
    <lineage>
        <taxon>Eukaryota</taxon>
        <taxon>Viridiplantae</taxon>
        <taxon>Streptophyta</taxon>
        <taxon>Embryophyta</taxon>
        <taxon>Tracheophyta</taxon>
        <taxon>Spermatophyta</taxon>
        <taxon>Magnoliopsida</taxon>
        <taxon>Magnoliidae</taxon>
        <taxon>Laurales</taxon>
        <taxon>Lauraceae</taxon>
        <taxon>Persea</taxon>
    </lineage>
</organism>
<proteinExistence type="predicted"/>
<dbReference type="EMBL" id="CM056817">
    <property type="protein sequence ID" value="KAJ8620247.1"/>
    <property type="molecule type" value="Genomic_DNA"/>
</dbReference>
<gene>
    <name evidence="1" type="ORF">MRB53_028776</name>
</gene>
<evidence type="ECO:0000313" key="1">
    <source>
        <dbReference type="EMBL" id="KAJ8620247.1"/>
    </source>
</evidence>
<reference evidence="1 2" key="1">
    <citation type="journal article" date="2022" name="Hortic Res">
        <title>A haplotype resolved chromosomal level avocado genome allows analysis of novel avocado genes.</title>
        <authorList>
            <person name="Nath O."/>
            <person name="Fletcher S.J."/>
            <person name="Hayward A."/>
            <person name="Shaw L.M."/>
            <person name="Masouleh A.K."/>
            <person name="Furtado A."/>
            <person name="Henry R.J."/>
            <person name="Mitter N."/>
        </authorList>
    </citation>
    <scope>NUCLEOTIDE SEQUENCE [LARGE SCALE GENOMIC DNA]</scope>
    <source>
        <strain evidence="2">cv. Hass</strain>
    </source>
</reference>